<dbReference type="InterPro" id="IPR008969">
    <property type="entry name" value="CarboxyPept-like_regulatory"/>
</dbReference>
<dbReference type="Proteomes" id="UP000181870">
    <property type="component" value="Unassembled WGS sequence"/>
</dbReference>
<sequence>MKNRYILLLFLLFLGISDAMAQRVQEVETSGVVYDKSTGETLPGVNIICRDAKTKKRIRGTISDLEGHFKIKTPLDVELYFTNVAMKPSTYRVKKAAAGVNIFMVEDVTEIEETVIVGQRRVNKASVTSSNFVVRAEELAETPVANVMSLLQGRVAGLNIQLNNGLPGAQGTMTIRGISDISVVGNNDTGWNLASSAPLFVVDGIPQSEVKDYDSQGLVSGSGVSPLSTIPFEDIANIQILKDAAATSLYGSAGAYGVILIETKKGNSVKPKVAYSGNFTVSTPPRLRDVAIGNAERNLIKWQILNNDTSRIYHGYQDLMFMPQISDSLNPYWNNSTDWQDQFYRVTYNQSHNVSFSGGNDLFNYKINGNYYTEKGIVKNTDFNRYSLTGNMNYRSPNSKFAIGVDMKVGFTDNSTGSGSAVSQSGVASAASASSLLPPPSLYTASVDALQVFGTSNSNVGSNYSTTVNLEYLLPYRIQWKGVFNYSYNASESEQFKPAVLNNDNYRSYEENYSSNTSEVYINTYLYRDFDLYIANVGLTAGIRYNSKKWTGNTVSFKGLPNDYILGPAGYALSDGSASVSENQSTFALILNPTFSFKGSRTFKAGGEKYIFTPTLSPELSSVYGKKTKWLFNPSLGFRWNIGYEGFMERFSHFLDNMSIRATWGRVVKYSATRYDVYGTYDINSNNLYDGESYIPINFDRLPNVHLDPVTTTTWNLGYETSLFNNRLSTDINLYYRQVDNQLSDVRLPDHAGFGNLRSTEVSLVNYGLEVFLRGKPLPVQSKWNLECGLNFSMNKDVVTKLPNEARQLINKDAWVANRLGGSATAMLLYINKGVYATDEDVPVDPVTGKRLRVGTSTSEEAYFKAGDPIWVDVNGDYIIDEKDRVVAGNAQPLINGGFYFNLGYKNVSVHVNTSFTLKRDVINSVLANTLKSYTYPAKRKIDDLKKDAAIVPIGSYNFWTENNRYNAVYPNPYNYHHNKEIDPFREAQTLFLEDGSYFKINTVSVSYRFPKPWLNVLRVNGVTLKASVNNIWTFSNYSGISPESVNGLGRDNSGGYPNARTWTMGVVLSL</sequence>
<dbReference type="SUPFAM" id="SSF49464">
    <property type="entry name" value="Carboxypeptidase regulatory domain-like"/>
    <property type="match status" value="1"/>
</dbReference>
<evidence type="ECO:0000256" key="6">
    <source>
        <dbReference type="ARBA" id="ARBA00022729"/>
    </source>
</evidence>
<evidence type="ECO:0000256" key="11">
    <source>
        <dbReference type="PROSITE-ProRule" id="PRU01360"/>
    </source>
</evidence>
<keyword evidence="4" id="KW-0410">Iron transport</keyword>
<dbReference type="PANTHER" id="PTHR32552:SF68">
    <property type="entry name" value="FERRICHROME OUTER MEMBRANE TRANSPORTER_PHAGE RECEPTOR"/>
    <property type="match status" value="1"/>
</dbReference>
<organism evidence="14 15">
    <name type="scientific">Bacteroides ovatus</name>
    <dbReference type="NCBI Taxonomy" id="28116"/>
    <lineage>
        <taxon>Bacteria</taxon>
        <taxon>Pseudomonadati</taxon>
        <taxon>Bacteroidota</taxon>
        <taxon>Bacteroidia</taxon>
        <taxon>Bacteroidales</taxon>
        <taxon>Bacteroidaceae</taxon>
        <taxon>Bacteroides</taxon>
    </lineage>
</organism>
<keyword evidence="8" id="KW-0406">Ion transport</keyword>
<keyword evidence="7" id="KW-0408">Iron</keyword>
<dbReference type="InterPro" id="IPR023997">
    <property type="entry name" value="TonB-dep_OMP_SusC/RagA_CS"/>
</dbReference>
<dbReference type="NCBIfam" id="TIGR04057">
    <property type="entry name" value="SusC_RagA_signa"/>
    <property type="match status" value="1"/>
</dbReference>
<dbReference type="RefSeq" id="WP_074638525.1">
    <property type="nucleotide sequence ID" value="NZ_FNDO01000059.1"/>
</dbReference>
<evidence type="ECO:0000256" key="9">
    <source>
        <dbReference type="ARBA" id="ARBA00023136"/>
    </source>
</evidence>
<reference evidence="14 15" key="1">
    <citation type="submission" date="2016-10" db="EMBL/GenBank/DDBJ databases">
        <authorList>
            <person name="de Groot N.N."/>
        </authorList>
    </citation>
    <scope>NUCLEOTIDE SEQUENCE [LARGE SCALE GENOMIC DNA]</scope>
    <source>
        <strain evidence="14 15">NLAE-zl-C57</strain>
    </source>
</reference>
<comment type="similarity">
    <text evidence="11">Belongs to the TonB-dependent receptor family.</text>
</comment>
<dbReference type="InterPro" id="IPR039426">
    <property type="entry name" value="TonB-dep_rcpt-like"/>
</dbReference>
<feature type="domain" description="TonB-dependent receptor plug" evidence="13">
    <location>
        <begin position="124"/>
        <end position="258"/>
    </location>
</feature>
<dbReference type="InterPro" id="IPR037066">
    <property type="entry name" value="Plug_dom_sf"/>
</dbReference>
<dbReference type="SUPFAM" id="SSF56935">
    <property type="entry name" value="Porins"/>
    <property type="match status" value="1"/>
</dbReference>
<keyword evidence="6 12" id="KW-0732">Signal</keyword>
<evidence type="ECO:0000256" key="2">
    <source>
        <dbReference type="ARBA" id="ARBA00022448"/>
    </source>
</evidence>
<evidence type="ECO:0000256" key="1">
    <source>
        <dbReference type="ARBA" id="ARBA00004571"/>
    </source>
</evidence>
<feature type="signal peptide" evidence="12">
    <location>
        <begin position="1"/>
        <end position="21"/>
    </location>
</feature>
<dbReference type="Gene3D" id="2.40.170.20">
    <property type="entry name" value="TonB-dependent receptor, beta-barrel domain"/>
    <property type="match status" value="1"/>
</dbReference>
<dbReference type="PANTHER" id="PTHR32552">
    <property type="entry name" value="FERRICHROME IRON RECEPTOR-RELATED"/>
    <property type="match status" value="1"/>
</dbReference>
<gene>
    <name evidence="14" type="ORF">SAMN05192582_10598</name>
</gene>
<keyword evidence="3 11" id="KW-1134">Transmembrane beta strand</keyword>
<dbReference type="PROSITE" id="PS52016">
    <property type="entry name" value="TONB_DEPENDENT_REC_3"/>
    <property type="match status" value="1"/>
</dbReference>
<name>A0A1G8M0Y8_BACOV</name>
<dbReference type="Pfam" id="PF13715">
    <property type="entry name" value="CarbopepD_reg_2"/>
    <property type="match status" value="1"/>
</dbReference>
<keyword evidence="9 11" id="KW-0472">Membrane</keyword>
<dbReference type="Gene3D" id="2.170.130.10">
    <property type="entry name" value="TonB-dependent receptor, plug domain"/>
    <property type="match status" value="1"/>
</dbReference>
<protein>
    <submittedName>
        <fullName evidence="14">TonB-linked outer membrane protein, SusC/RagA family</fullName>
    </submittedName>
</protein>
<dbReference type="InterPro" id="IPR023996">
    <property type="entry name" value="TonB-dep_OMP_SusC/RagA"/>
</dbReference>
<keyword evidence="2 11" id="KW-0813">Transport</keyword>
<evidence type="ECO:0000256" key="7">
    <source>
        <dbReference type="ARBA" id="ARBA00023004"/>
    </source>
</evidence>
<accession>A0A1G8M0Y8</accession>
<proteinExistence type="inferred from homology"/>
<evidence type="ECO:0000256" key="12">
    <source>
        <dbReference type="SAM" id="SignalP"/>
    </source>
</evidence>
<dbReference type="AlphaFoldDB" id="A0A1G8M0Y8"/>
<feature type="chain" id="PRO_5010325075" evidence="12">
    <location>
        <begin position="22"/>
        <end position="1071"/>
    </location>
</feature>
<evidence type="ECO:0000256" key="5">
    <source>
        <dbReference type="ARBA" id="ARBA00022692"/>
    </source>
</evidence>
<dbReference type="Pfam" id="PF07715">
    <property type="entry name" value="Plug"/>
    <property type="match status" value="1"/>
</dbReference>
<dbReference type="InterPro" id="IPR036942">
    <property type="entry name" value="Beta-barrel_TonB_sf"/>
</dbReference>
<evidence type="ECO:0000256" key="8">
    <source>
        <dbReference type="ARBA" id="ARBA00023065"/>
    </source>
</evidence>
<keyword evidence="5 11" id="KW-0812">Transmembrane</keyword>
<dbReference type="NCBIfam" id="TIGR04056">
    <property type="entry name" value="OMP_RagA_SusC"/>
    <property type="match status" value="1"/>
</dbReference>
<dbReference type="InterPro" id="IPR012910">
    <property type="entry name" value="Plug_dom"/>
</dbReference>
<comment type="subcellular location">
    <subcellularLocation>
        <location evidence="1 11">Cell outer membrane</location>
        <topology evidence="1 11">Multi-pass membrane protein</topology>
    </subcellularLocation>
</comment>
<dbReference type="GO" id="GO:0015344">
    <property type="term" value="F:siderophore uptake transmembrane transporter activity"/>
    <property type="evidence" value="ECO:0007669"/>
    <property type="project" value="TreeGrafter"/>
</dbReference>
<dbReference type="GO" id="GO:0009279">
    <property type="term" value="C:cell outer membrane"/>
    <property type="evidence" value="ECO:0007669"/>
    <property type="project" value="UniProtKB-SubCell"/>
</dbReference>
<evidence type="ECO:0000256" key="4">
    <source>
        <dbReference type="ARBA" id="ARBA00022496"/>
    </source>
</evidence>
<keyword evidence="10 11" id="KW-0998">Cell outer membrane</keyword>
<evidence type="ECO:0000313" key="15">
    <source>
        <dbReference type="Proteomes" id="UP000181870"/>
    </source>
</evidence>
<evidence type="ECO:0000256" key="10">
    <source>
        <dbReference type="ARBA" id="ARBA00023237"/>
    </source>
</evidence>
<evidence type="ECO:0000259" key="13">
    <source>
        <dbReference type="Pfam" id="PF07715"/>
    </source>
</evidence>
<evidence type="ECO:0000256" key="3">
    <source>
        <dbReference type="ARBA" id="ARBA00022452"/>
    </source>
</evidence>
<evidence type="ECO:0000313" key="14">
    <source>
        <dbReference type="EMBL" id="SDI61407.1"/>
    </source>
</evidence>
<dbReference type="EMBL" id="FNDO01000059">
    <property type="protein sequence ID" value="SDI61407.1"/>
    <property type="molecule type" value="Genomic_DNA"/>
</dbReference>